<evidence type="ECO:0000256" key="6">
    <source>
        <dbReference type="ARBA" id="ARBA00023136"/>
    </source>
</evidence>
<keyword evidence="6 7" id="KW-0472">Membrane</keyword>
<dbReference type="GO" id="GO:0016020">
    <property type="term" value="C:membrane"/>
    <property type="evidence" value="ECO:0007669"/>
    <property type="project" value="UniProtKB-SubCell"/>
</dbReference>
<organism evidence="9 10">
    <name type="scientific">Phtheirospermum japonicum</name>
    <dbReference type="NCBI Taxonomy" id="374723"/>
    <lineage>
        <taxon>Eukaryota</taxon>
        <taxon>Viridiplantae</taxon>
        <taxon>Streptophyta</taxon>
        <taxon>Embryophyta</taxon>
        <taxon>Tracheophyta</taxon>
        <taxon>Spermatophyta</taxon>
        <taxon>Magnoliopsida</taxon>
        <taxon>eudicotyledons</taxon>
        <taxon>Gunneridae</taxon>
        <taxon>Pentapetalae</taxon>
        <taxon>asterids</taxon>
        <taxon>lamiids</taxon>
        <taxon>Lamiales</taxon>
        <taxon>Orobanchaceae</taxon>
        <taxon>Orobanchaceae incertae sedis</taxon>
        <taxon>Phtheirospermum</taxon>
    </lineage>
</organism>
<feature type="transmembrane region" description="Helical" evidence="7">
    <location>
        <begin position="196"/>
        <end position="217"/>
    </location>
</feature>
<keyword evidence="2" id="KW-0813">Transport</keyword>
<proteinExistence type="predicted"/>
<dbReference type="OrthoDB" id="655540at2759"/>
<keyword evidence="4" id="KW-0029">Amino-acid transport</keyword>
<dbReference type="GO" id="GO:0006865">
    <property type="term" value="P:amino acid transport"/>
    <property type="evidence" value="ECO:0007669"/>
    <property type="project" value="UniProtKB-KW"/>
</dbReference>
<comment type="subcellular location">
    <subcellularLocation>
        <location evidence="1">Membrane</location>
    </subcellularLocation>
</comment>
<evidence type="ECO:0000259" key="8">
    <source>
        <dbReference type="Pfam" id="PF01490"/>
    </source>
</evidence>
<accession>A0A830D150</accession>
<keyword evidence="5 7" id="KW-1133">Transmembrane helix</keyword>
<dbReference type="Pfam" id="PF01490">
    <property type="entry name" value="Aa_trans"/>
    <property type="match status" value="1"/>
</dbReference>
<keyword evidence="3 7" id="KW-0812">Transmembrane</keyword>
<dbReference type="InterPro" id="IPR013057">
    <property type="entry name" value="AA_transpt_TM"/>
</dbReference>
<evidence type="ECO:0000256" key="4">
    <source>
        <dbReference type="ARBA" id="ARBA00022970"/>
    </source>
</evidence>
<evidence type="ECO:0000256" key="7">
    <source>
        <dbReference type="SAM" id="Phobius"/>
    </source>
</evidence>
<feature type="transmembrane region" description="Helical" evidence="7">
    <location>
        <begin position="337"/>
        <end position="358"/>
    </location>
</feature>
<dbReference type="EMBL" id="BMAC01001006">
    <property type="protein sequence ID" value="GFQ05020.1"/>
    <property type="molecule type" value="Genomic_DNA"/>
</dbReference>
<feature type="transmembrane region" description="Helical" evidence="7">
    <location>
        <begin position="155"/>
        <end position="176"/>
    </location>
</feature>
<feature type="transmembrane region" description="Helical" evidence="7">
    <location>
        <begin position="89"/>
        <end position="108"/>
    </location>
</feature>
<gene>
    <name evidence="9" type="ORF">PHJA_002646100</name>
</gene>
<evidence type="ECO:0000256" key="3">
    <source>
        <dbReference type="ARBA" id="ARBA00022692"/>
    </source>
</evidence>
<name>A0A830D150_9LAMI</name>
<evidence type="ECO:0000256" key="2">
    <source>
        <dbReference type="ARBA" id="ARBA00022448"/>
    </source>
</evidence>
<feature type="transmembrane region" description="Helical" evidence="7">
    <location>
        <begin position="309"/>
        <end position="331"/>
    </location>
</feature>
<feature type="transmembrane region" description="Helical" evidence="7">
    <location>
        <begin position="370"/>
        <end position="391"/>
    </location>
</feature>
<reference evidence="9" key="1">
    <citation type="submission" date="2020-07" db="EMBL/GenBank/DDBJ databases">
        <title>Ethylene signaling mediates host invasion by parasitic plants.</title>
        <authorList>
            <person name="Yoshida S."/>
        </authorList>
    </citation>
    <scope>NUCLEOTIDE SEQUENCE</scope>
    <source>
        <strain evidence="9">Okayama</strain>
    </source>
</reference>
<feature type="transmembrane region" description="Helical" evidence="7">
    <location>
        <begin position="40"/>
        <end position="61"/>
    </location>
</feature>
<feature type="domain" description="Amino acid transporter transmembrane" evidence="8">
    <location>
        <begin position="24"/>
        <end position="390"/>
    </location>
</feature>
<feature type="transmembrane region" description="Helical" evidence="7">
    <location>
        <begin position="273"/>
        <end position="297"/>
    </location>
</feature>
<keyword evidence="10" id="KW-1185">Reference proteome</keyword>
<dbReference type="Proteomes" id="UP000653305">
    <property type="component" value="Unassembled WGS sequence"/>
</dbReference>
<evidence type="ECO:0000313" key="10">
    <source>
        <dbReference type="Proteomes" id="UP000653305"/>
    </source>
</evidence>
<dbReference type="AlphaFoldDB" id="A0A830D150"/>
<feature type="transmembrane region" description="Helical" evidence="7">
    <location>
        <begin position="229"/>
        <end position="253"/>
    </location>
</feature>
<evidence type="ECO:0000256" key="1">
    <source>
        <dbReference type="ARBA" id="ARBA00004370"/>
    </source>
</evidence>
<dbReference type="PANTHER" id="PTHR48017">
    <property type="entry name" value="OS05G0424000 PROTEIN-RELATED"/>
    <property type="match status" value="1"/>
</dbReference>
<feature type="transmembrane region" description="Helical" evidence="7">
    <location>
        <begin position="128"/>
        <end position="148"/>
    </location>
</feature>
<protein>
    <submittedName>
        <fullName evidence="9">Vacuolar amino acid transporter 1</fullName>
    </submittedName>
</protein>
<evidence type="ECO:0000313" key="9">
    <source>
        <dbReference type="EMBL" id="GFQ05020.1"/>
    </source>
</evidence>
<sequence>MSIRRQDDLSALELENPDGVDAQTISVGILSIPYALSSGGGLSLLIFFLIAGCTFYTGLLIRRCMDMNPNIRSYPDIGERAFGPKGRKLVSVVMYIELYLVATGFLIVEGDNLHKLFPKVKYEIAGLVLGGRRSFIFIVSLVVLPTVWLHDLSSLSYISASGTIASFILIGSILWAGAFDGIGFHEKGKLFDYKGIPTAISLYTFCYCAHPVFPTLYTSMKNQKKFSKVLIVCFVICTMSYASMALLGYFMFGSKVQSQITLNLPTHKISSKVAIYTTLVNPLTKYALMVTPIVGALENRLLTRRNEGLSILIRTSLVLSTIVVAMALPFFEYLMSFVGALSGVTASIILPCLCFCKISGIHKRLGVESVSILVIVLMGVFVLVLGTYTSVRAIVEHLI</sequence>
<evidence type="ECO:0000256" key="5">
    <source>
        <dbReference type="ARBA" id="ARBA00022989"/>
    </source>
</evidence>
<comment type="caution">
    <text evidence="9">The sequence shown here is derived from an EMBL/GenBank/DDBJ whole genome shotgun (WGS) entry which is preliminary data.</text>
</comment>